<dbReference type="EMBL" id="CM037159">
    <property type="protein sequence ID" value="KAH7866053.1"/>
    <property type="molecule type" value="Genomic_DNA"/>
</dbReference>
<proteinExistence type="predicted"/>
<evidence type="ECO:0000313" key="2">
    <source>
        <dbReference type="Proteomes" id="UP000828048"/>
    </source>
</evidence>
<accession>A0ACB7ZJE3</accession>
<organism evidence="1 2">
    <name type="scientific">Vaccinium darrowii</name>
    <dbReference type="NCBI Taxonomy" id="229202"/>
    <lineage>
        <taxon>Eukaryota</taxon>
        <taxon>Viridiplantae</taxon>
        <taxon>Streptophyta</taxon>
        <taxon>Embryophyta</taxon>
        <taxon>Tracheophyta</taxon>
        <taxon>Spermatophyta</taxon>
        <taxon>Magnoliopsida</taxon>
        <taxon>eudicotyledons</taxon>
        <taxon>Gunneridae</taxon>
        <taxon>Pentapetalae</taxon>
        <taxon>asterids</taxon>
        <taxon>Ericales</taxon>
        <taxon>Ericaceae</taxon>
        <taxon>Vaccinioideae</taxon>
        <taxon>Vaccinieae</taxon>
        <taxon>Vaccinium</taxon>
    </lineage>
</organism>
<name>A0ACB7ZJE3_9ERIC</name>
<sequence length="113" mass="12973">MAEQKSQFKTSSKRKGNGVTRKVASLVKEQRARIYILRRCATILLCWRFGFGSWAVFCCPCFLPPYVPSPVFDLNGDRPFGFMSTGERFPAAFRHFLTDWPPRMNSGEADMRV</sequence>
<dbReference type="Proteomes" id="UP000828048">
    <property type="component" value="Chromosome 9"/>
</dbReference>
<reference evidence="1 2" key="1">
    <citation type="journal article" date="2021" name="Hortic Res">
        <title>High-quality reference genome and annotation aids understanding of berry development for evergreen blueberry (Vaccinium darrowii).</title>
        <authorList>
            <person name="Yu J."/>
            <person name="Hulse-Kemp A.M."/>
            <person name="Babiker E."/>
            <person name="Staton M."/>
        </authorList>
    </citation>
    <scope>NUCLEOTIDE SEQUENCE [LARGE SCALE GENOMIC DNA]</scope>
    <source>
        <strain evidence="2">cv. NJ 8807/NJ 8810</strain>
        <tissue evidence="1">Young leaf</tissue>
    </source>
</reference>
<evidence type="ECO:0000313" key="1">
    <source>
        <dbReference type="EMBL" id="KAH7866053.1"/>
    </source>
</evidence>
<gene>
    <name evidence="1" type="ORF">Vadar_014923</name>
</gene>
<protein>
    <submittedName>
        <fullName evidence="1">Uncharacterized protein</fullName>
    </submittedName>
</protein>
<comment type="caution">
    <text evidence="1">The sequence shown here is derived from an EMBL/GenBank/DDBJ whole genome shotgun (WGS) entry which is preliminary data.</text>
</comment>
<keyword evidence="2" id="KW-1185">Reference proteome</keyword>